<dbReference type="Proteomes" id="UP001057402">
    <property type="component" value="Chromosome 3"/>
</dbReference>
<evidence type="ECO:0000313" key="1">
    <source>
        <dbReference type="EMBL" id="KAI4383754.1"/>
    </source>
</evidence>
<name>A0ACB9RY44_9MYRT</name>
<accession>A0ACB9RY44</accession>
<organism evidence="1 2">
    <name type="scientific">Melastoma candidum</name>
    <dbReference type="NCBI Taxonomy" id="119954"/>
    <lineage>
        <taxon>Eukaryota</taxon>
        <taxon>Viridiplantae</taxon>
        <taxon>Streptophyta</taxon>
        <taxon>Embryophyta</taxon>
        <taxon>Tracheophyta</taxon>
        <taxon>Spermatophyta</taxon>
        <taxon>Magnoliopsida</taxon>
        <taxon>eudicotyledons</taxon>
        <taxon>Gunneridae</taxon>
        <taxon>Pentapetalae</taxon>
        <taxon>rosids</taxon>
        <taxon>malvids</taxon>
        <taxon>Myrtales</taxon>
        <taxon>Melastomataceae</taxon>
        <taxon>Melastomatoideae</taxon>
        <taxon>Melastomateae</taxon>
        <taxon>Melastoma</taxon>
    </lineage>
</organism>
<keyword evidence="2" id="KW-1185">Reference proteome</keyword>
<sequence>MKLGSVLQFLDNKSVLVTGAAGFLAKIFVEKVLRVQPNVKKLYLLLRAEDANSAAQRLRSDVLGKDLFWVLKEKRGRDFGLLISEKVVAVAGDITIEDLGVKDVEVRDQMLDQIDIIINLAATTKFDERRGS</sequence>
<proteinExistence type="predicted"/>
<dbReference type="EMBL" id="CM042882">
    <property type="protein sequence ID" value="KAI4383754.1"/>
    <property type="molecule type" value="Genomic_DNA"/>
</dbReference>
<evidence type="ECO:0000313" key="2">
    <source>
        <dbReference type="Proteomes" id="UP001057402"/>
    </source>
</evidence>
<comment type="caution">
    <text evidence="1">The sequence shown here is derived from an EMBL/GenBank/DDBJ whole genome shotgun (WGS) entry which is preliminary data.</text>
</comment>
<protein>
    <submittedName>
        <fullName evidence="1">Uncharacterized protein</fullName>
    </submittedName>
</protein>
<gene>
    <name evidence="1" type="ORF">MLD38_009556</name>
</gene>
<reference evidence="2" key="1">
    <citation type="journal article" date="2023" name="Front. Plant Sci.">
        <title>Chromosomal-level genome assembly of Melastoma candidum provides insights into trichome evolution.</title>
        <authorList>
            <person name="Zhong Y."/>
            <person name="Wu W."/>
            <person name="Sun C."/>
            <person name="Zou P."/>
            <person name="Liu Y."/>
            <person name="Dai S."/>
            <person name="Zhou R."/>
        </authorList>
    </citation>
    <scope>NUCLEOTIDE SEQUENCE [LARGE SCALE GENOMIC DNA]</scope>
</reference>